<dbReference type="EC" id="1.3.8.7" evidence="11"/>
<protein>
    <submittedName>
        <fullName evidence="11">Acyl-CoA dehydrogenase</fullName>
        <ecNumber evidence="11">1.3.8.7</ecNumber>
    </submittedName>
</protein>
<dbReference type="RefSeq" id="WP_008294987.1">
    <property type="nucleotide sequence ID" value="NZ_CM002299.1"/>
</dbReference>
<dbReference type="Gene3D" id="1.20.140.10">
    <property type="entry name" value="Butyryl-CoA Dehydrogenase, subunit A, domain 3"/>
    <property type="match status" value="1"/>
</dbReference>
<comment type="similarity">
    <text evidence="2 7">Belongs to the acyl-CoA dehydrogenase family.</text>
</comment>
<dbReference type="InterPro" id="IPR013786">
    <property type="entry name" value="AcylCoA_DH/ox_N"/>
</dbReference>
<dbReference type="PANTHER" id="PTHR48083">
    <property type="entry name" value="MEDIUM-CHAIN SPECIFIC ACYL-COA DEHYDROGENASE, MITOCHONDRIAL-RELATED"/>
    <property type="match status" value="1"/>
</dbReference>
<comment type="subunit">
    <text evidence="3">Homodimer.</text>
</comment>
<keyword evidence="4 7" id="KW-0285">Flavoprotein</keyword>
<name>A4AD94_9GAMM</name>
<proteinExistence type="inferred from homology"/>
<feature type="domain" description="Acyl-CoA oxidase/dehydrogenase middle" evidence="9">
    <location>
        <begin position="136"/>
        <end position="238"/>
    </location>
</feature>
<reference evidence="11 12" key="1">
    <citation type="journal article" date="2007" name="Proc. Natl. Acad. Sci. U.S.A.">
        <title>Characterization of a marine gammaproteobacterium capable of aerobic anoxygenic photosynthesis.</title>
        <authorList>
            <person name="Fuchs B.M."/>
            <person name="Spring S."/>
            <person name="Teeling H."/>
            <person name="Quast C."/>
            <person name="Wulf J."/>
            <person name="Schattenhofer M."/>
            <person name="Yan S."/>
            <person name="Ferriera S."/>
            <person name="Johnson J."/>
            <person name="Glockner F.O."/>
            <person name="Amann R."/>
        </authorList>
    </citation>
    <scope>NUCLEOTIDE SEQUENCE [LARGE SCALE GENOMIC DNA]</scope>
    <source>
        <strain evidence="11">KT71</strain>
    </source>
</reference>
<feature type="domain" description="Acyl-CoA dehydrogenase/oxidase N-terminal" evidence="10">
    <location>
        <begin position="9"/>
        <end position="132"/>
    </location>
</feature>
<comment type="cofactor">
    <cofactor evidence="1 7">
        <name>FAD</name>
        <dbReference type="ChEBI" id="CHEBI:57692"/>
    </cofactor>
</comment>
<evidence type="ECO:0000256" key="4">
    <source>
        <dbReference type="ARBA" id="ARBA00022630"/>
    </source>
</evidence>
<dbReference type="GO" id="GO:0033539">
    <property type="term" value="P:fatty acid beta-oxidation using acyl-CoA dehydrogenase"/>
    <property type="evidence" value="ECO:0007669"/>
    <property type="project" value="TreeGrafter"/>
</dbReference>
<evidence type="ECO:0000256" key="6">
    <source>
        <dbReference type="ARBA" id="ARBA00023002"/>
    </source>
</evidence>
<dbReference type="GO" id="GO:0050660">
    <property type="term" value="F:flavin adenine dinucleotide binding"/>
    <property type="evidence" value="ECO:0007669"/>
    <property type="project" value="InterPro"/>
</dbReference>
<evidence type="ECO:0000259" key="8">
    <source>
        <dbReference type="Pfam" id="PF00441"/>
    </source>
</evidence>
<comment type="caution">
    <text evidence="11">The sequence shown here is derived from an EMBL/GenBank/DDBJ whole genome shotgun (WGS) entry which is preliminary data.</text>
</comment>
<dbReference type="OrthoDB" id="9769473at2"/>
<evidence type="ECO:0000259" key="10">
    <source>
        <dbReference type="Pfam" id="PF02771"/>
    </source>
</evidence>
<dbReference type="eggNOG" id="COG1960">
    <property type="taxonomic scope" value="Bacteria"/>
</dbReference>
<dbReference type="InterPro" id="IPR046373">
    <property type="entry name" value="Acyl-CoA_Oxase/DH_mid-dom_sf"/>
</dbReference>
<dbReference type="GO" id="GO:0070991">
    <property type="term" value="F:medium-chain fatty acyl-CoA dehydrogenase activity"/>
    <property type="evidence" value="ECO:0007669"/>
    <property type="project" value="UniProtKB-EC"/>
</dbReference>
<keyword evidence="12" id="KW-1185">Reference proteome</keyword>
<reference evidence="11 12" key="2">
    <citation type="journal article" date="2009" name="PLoS ONE">
        <title>The photosynthetic apparatus and its regulation in the aerobic gammaproteobacterium Congregibacter litoralis gen. nov., sp. nov.</title>
        <authorList>
            <person name="Spring S."/>
            <person name="Lunsdorf H."/>
            <person name="Fuchs B.M."/>
            <person name="Tindall B.J."/>
        </authorList>
    </citation>
    <scope>NUCLEOTIDE SEQUENCE [LARGE SCALE GENOMIC DNA]</scope>
    <source>
        <strain evidence="11">KT71</strain>
    </source>
</reference>
<dbReference type="InterPro" id="IPR009100">
    <property type="entry name" value="AcylCoA_DH/oxidase_NM_dom_sf"/>
</dbReference>
<gene>
    <name evidence="11" type="ORF">KT71_12785</name>
</gene>
<dbReference type="STRING" id="314285.KT71_12785"/>
<keyword evidence="6 7" id="KW-0560">Oxidoreductase</keyword>
<dbReference type="GO" id="GO:0005737">
    <property type="term" value="C:cytoplasm"/>
    <property type="evidence" value="ECO:0007669"/>
    <property type="project" value="TreeGrafter"/>
</dbReference>
<evidence type="ECO:0000256" key="5">
    <source>
        <dbReference type="ARBA" id="ARBA00022827"/>
    </source>
</evidence>
<dbReference type="HOGENOM" id="CLU_018204_1_2_6"/>
<dbReference type="InterPro" id="IPR036250">
    <property type="entry name" value="AcylCo_DH-like_C"/>
</dbReference>
<dbReference type="SUPFAM" id="SSF47203">
    <property type="entry name" value="Acyl-CoA dehydrogenase C-terminal domain-like"/>
    <property type="match status" value="1"/>
</dbReference>
<dbReference type="Gene3D" id="1.10.540.10">
    <property type="entry name" value="Acyl-CoA dehydrogenase/oxidase, N-terminal domain"/>
    <property type="match status" value="1"/>
</dbReference>
<evidence type="ECO:0000256" key="2">
    <source>
        <dbReference type="ARBA" id="ARBA00009347"/>
    </source>
</evidence>
<sequence>MFEFSKASLAFQDELRAFMDAHIYPNDETYRRQVDSAEDRFAYPPIMDELKAKAREAGLWNMFVPPKLAEHVDHDGLSNLDYAPLAELMGRVIWCPEVFNCNAPDTGNMEVFMKYGTPEQQAQWLTPLLAGDIRSAYAMTEPQVASSDATNIELSIRRDGDEYVLNGNKWFISGAMYERCAIFIVMGKSDPDNENRHKQQSQVLVPKGTPGLEIIRPLTTLGYDDAPMGHAQLRFDDVRVPAENILLGEGRGFEIAQGRLGPGRIHHCMRLIGAAQRSLELACERVTQRSTFGRKLSEHQSVREDIAKSFSEIEMMRLLVLKTCQRMDEVGAKGAMDLIAASKVSVPIMAQTVIDRCMQMHGAGGLTEDYPMAEAYNYARWCRQADGSDQVHLMALGKQVIRRYAAD</sequence>
<feature type="domain" description="Acyl-CoA dehydrogenase/oxidase C-terminal" evidence="8">
    <location>
        <begin position="250"/>
        <end position="400"/>
    </location>
</feature>
<dbReference type="Pfam" id="PF02770">
    <property type="entry name" value="Acyl-CoA_dh_M"/>
    <property type="match status" value="1"/>
</dbReference>
<dbReference type="Proteomes" id="UP000019205">
    <property type="component" value="Chromosome"/>
</dbReference>
<dbReference type="Gene3D" id="2.40.110.10">
    <property type="entry name" value="Butyryl-CoA Dehydrogenase, subunit A, domain 2"/>
    <property type="match status" value="1"/>
</dbReference>
<dbReference type="SUPFAM" id="SSF56645">
    <property type="entry name" value="Acyl-CoA dehydrogenase NM domain-like"/>
    <property type="match status" value="1"/>
</dbReference>
<evidence type="ECO:0000259" key="9">
    <source>
        <dbReference type="Pfam" id="PF02770"/>
    </source>
</evidence>
<dbReference type="InterPro" id="IPR050741">
    <property type="entry name" value="Acyl-CoA_dehydrogenase"/>
</dbReference>
<evidence type="ECO:0000313" key="11">
    <source>
        <dbReference type="EMBL" id="EAQ96018.1"/>
    </source>
</evidence>
<evidence type="ECO:0000256" key="7">
    <source>
        <dbReference type="RuleBase" id="RU362125"/>
    </source>
</evidence>
<dbReference type="InterPro" id="IPR037069">
    <property type="entry name" value="AcylCoA_DH/ox_N_sf"/>
</dbReference>
<accession>A4AD94</accession>
<dbReference type="Pfam" id="PF00441">
    <property type="entry name" value="Acyl-CoA_dh_1"/>
    <property type="match status" value="1"/>
</dbReference>
<dbReference type="PANTHER" id="PTHR48083:SF13">
    <property type="entry name" value="ACYL-COA DEHYDROGENASE FAMILY MEMBER 11"/>
    <property type="match status" value="1"/>
</dbReference>
<keyword evidence="5 7" id="KW-0274">FAD</keyword>
<evidence type="ECO:0000313" key="12">
    <source>
        <dbReference type="Proteomes" id="UP000019205"/>
    </source>
</evidence>
<dbReference type="Pfam" id="PF02771">
    <property type="entry name" value="Acyl-CoA_dh_N"/>
    <property type="match status" value="1"/>
</dbReference>
<evidence type="ECO:0000256" key="3">
    <source>
        <dbReference type="ARBA" id="ARBA00011738"/>
    </source>
</evidence>
<dbReference type="InterPro" id="IPR006091">
    <property type="entry name" value="Acyl-CoA_Oxase/DH_mid-dom"/>
</dbReference>
<dbReference type="EMBL" id="AAOA02000001">
    <property type="protein sequence ID" value="EAQ96018.1"/>
    <property type="molecule type" value="Genomic_DNA"/>
</dbReference>
<dbReference type="FunFam" id="2.40.110.10:FF:000002">
    <property type="entry name" value="Acyl-CoA dehydrogenase fadE12"/>
    <property type="match status" value="1"/>
</dbReference>
<organism evidence="11 12">
    <name type="scientific">Congregibacter litoralis KT71</name>
    <dbReference type="NCBI Taxonomy" id="314285"/>
    <lineage>
        <taxon>Bacteria</taxon>
        <taxon>Pseudomonadati</taxon>
        <taxon>Pseudomonadota</taxon>
        <taxon>Gammaproteobacteria</taxon>
        <taxon>Cellvibrionales</taxon>
        <taxon>Halieaceae</taxon>
        <taxon>Congregibacter</taxon>
    </lineage>
</organism>
<dbReference type="AlphaFoldDB" id="A4AD94"/>
<evidence type="ECO:0000256" key="1">
    <source>
        <dbReference type="ARBA" id="ARBA00001974"/>
    </source>
</evidence>
<dbReference type="InterPro" id="IPR009075">
    <property type="entry name" value="AcylCo_DH/oxidase_C"/>
</dbReference>